<name>A0A8H6I4G9_9AGAR</name>
<feature type="region of interest" description="Disordered" evidence="1">
    <location>
        <begin position="55"/>
        <end position="80"/>
    </location>
</feature>
<organism evidence="2 3">
    <name type="scientific">Ephemerocybe angulata</name>
    <dbReference type="NCBI Taxonomy" id="980116"/>
    <lineage>
        <taxon>Eukaryota</taxon>
        <taxon>Fungi</taxon>
        <taxon>Dikarya</taxon>
        <taxon>Basidiomycota</taxon>
        <taxon>Agaricomycotina</taxon>
        <taxon>Agaricomycetes</taxon>
        <taxon>Agaricomycetidae</taxon>
        <taxon>Agaricales</taxon>
        <taxon>Agaricineae</taxon>
        <taxon>Psathyrellaceae</taxon>
        <taxon>Ephemerocybe</taxon>
    </lineage>
</organism>
<gene>
    <name evidence="2" type="ORF">DFP72DRAFT_1066146</name>
</gene>
<protein>
    <submittedName>
        <fullName evidence="2">Uncharacterized protein</fullName>
    </submittedName>
</protein>
<accession>A0A8H6I4G9</accession>
<proteinExistence type="predicted"/>
<evidence type="ECO:0000256" key="1">
    <source>
        <dbReference type="SAM" id="MobiDB-lite"/>
    </source>
</evidence>
<evidence type="ECO:0000313" key="2">
    <source>
        <dbReference type="EMBL" id="KAF6757298.1"/>
    </source>
</evidence>
<dbReference type="Proteomes" id="UP000521943">
    <property type="component" value="Unassembled WGS sequence"/>
</dbReference>
<dbReference type="EMBL" id="JACGCI010000023">
    <property type="protein sequence ID" value="KAF6757298.1"/>
    <property type="molecule type" value="Genomic_DNA"/>
</dbReference>
<evidence type="ECO:0000313" key="3">
    <source>
        <dbReference type="Proteomes" id="UP000521943"/>
    </source>
</evidence>
<sequence>MSRGHRVCGDSSILSPVLWASLTVFLQDGSGLAFRRRRHAQCAIFLRITALSLPPSPIPPHRTPMQAQPSATSLDAFRTG</sequence>
<comment type="caution">
    <text evidence="2">The sequence shown here is derived from an EMBL/GenBank/DDBJ whole genome shotgun (WGS) entry which is preliminary data.</text>
</comment>
<reference evidence="2 3" key="1">
    <citation type="submission" date="2020-07" db="EMBL/GenBank/DDBJ databases">
        <title>Comparative genomics of pyrophilous fungi reveals a link between fire events and developmental genes.</title>
        <authorList>
            <consortium name="DOE Joint Genome Institute"/>
            <person name="Steindorff A.S."/>
            <person name="Carver A."/>
            <person name="Calhoun S."/>
            <person name="Stillman K."/>
            <person name="Liu H."/>
            <person name="Lipzen A."/>
            <person name="Pangilinan J."/>
            <person name="Labutti K."/>
            <person name="Bruns T.D."/>
            <person name="Grigoriev I.V."/>
        </authorList>
    </citation>
    <scope>NUCLEOTIDE SEQUENCE [LARGE SCALE GENOMIC DNA]</scope>
    <source>
        <strain evidence="2 3">CBS 144469</strain>
    </source>
</reference>
<keyword evidence="3" id="KW-1185">Reference proteome</keyword>
<dbReference type="AlphaFoldDB" id="A0A8H6I4G9"/>